<comment type="caution">
    <text evidence="1">The sequence shown here is derived from an EMBL/GenBank/DDBJ whole genome shotgun (WGS) entry which is preliminary data.</text>
</comment>
<evidence type="ECO:0000313" key="2">
    <source>
        <dbReference type="Proteomes" id="UP000441754"/>
    </source>
</evidence>
<proteinExistence type="predicted"/>
<sequence>MQIRGYYSDKRKCQVWLKHSPQLDLSVIPDNVRDQLGELKKMGTAELIDVSNFAKTIAAQGYCVTKHTVTFGCERVLVD</sequence>
<name>A0A7K0EUW4_9BACT</name>
<reference evidence="1 2" key="1">
    <citation type="journal article" date="2018" name="Antonie Van Leeuwenhoek">
        <title>Larkinella terrae sp. nov., isolated from soil on Jeju Island, South Korea.</title>
        <authorList>
            <person name="Ten L.N."/>
            <person name="Jeon J."/>
            <person name="Park S.J."/>
            <person name="Park S."/>
            <person name="Lee S.Y."/>
            <person name="Kim M.K."/>
            <person name="Jung H.Y."/>
        </authorList>
    </citation>
    <scope>NUCLEOTIDE SEQUENCE [LARGE SCALE GENOMIC DNA]</scope>
    <source>
        <strain evidence="1 2">KCTC 52001</strain>
    </source>
</reference>
<evidence type="ECO:0000313" key="1">
    <source>
        <dbReference type="EMBL" id="MRS65238.1"/>
    </source>
</evidence>
<dbReference type="RefSeq" id="WP_154178510.1">
    <property type="nucleotide sequence ID" value="NZ_WJXZ01000014.1"/>
</dbReference>
<keyword evidence="2" id="KW-1185">Reference proteome</keyword>
<dbReference type="AlphaFoldDB" id="A0A7K0EUW4"/>
<accession>A0A7K0EUW4</accession>
<dbReference type="Proteomes" id="UP000441754">
    <property type="component" value="Unassembled WGS sequence"/>
</dbReference>
<protein>
    <submittedName>
        <fullName evidence="1">Uncharacterized protein</fullName>
    </submittedName>
</protein>
<dbReference type="EMBL" id="WJXZ01000014">
    <property type="protein sequence ID" value="MRS65238.1"/>
    <property type="molecule type" value="Genomic_DNA"/>
</dbReference>
<organism evidence="1 2">
    <name type="scientific">Larkinella terrae</name>
    <dbReference type="NCBI Taxonomy" id="2025311"/>
    <lineage>
        <taxon>Bacteria</taxon>
        <taxon>Pseudomonadati</taxon>
        <taxon>Bacteroidota</taxon>
        <taxon>Cytophagia</taxon>
        <taxon>Cytophagales</taxon>
        <taxon>Spirosomataceae</taxon>
        <taxon>Larkinella</taxon>
    </lineage>
</organism>
<gene>
    <name evidence="1" type="ORF">GJJ30_28325</name>
</gene>
<dbReference type="OrthoDB" id="9870354at2"/>